<proteinExistence type="predicted"/>
<evidence type="ECO:0000256" key="1">
    <source>
        <dbReference type="SAM" id="MobiDB-lite"/>
    </source>
</evidence>
<protein>
    <recommendedName>
        <fullName evidence="5">Septum formation initiator</fullName>
    </recommendedName>
</protein>
<dbReference type="Proteomes" id="UP001500804">
    <property type="component" value="Unassembled WGS sequence"/>
</dbReference>
<feature type="region of interest" description="Disordered" evidence="1">
    <location>
        <begin position="54"/>
        <end position="86"/>
    </location>
</feature>
<evidence type="ECO:0000256" key="2">
    <source>
        <dbReference type="SAM" id="SignalP"/>
    </source>
</evidence>
<dbReference type="EMBL" id="BAABJO010000011">
    <property type="protein sequence ID" value="GAA5122904.1"/>
    <property type="molecule type" value="Genomic_DNA"/>
</dbReference>
<evidence type="ECO:0000313" key="4">
    <source>
        <dbReference type="Proteomes" id="UP001500804"/>
    </source>
</evidence>
<sequence length="147" mass="14580">MSAPRTWLAALAWAATALAATLVGMSAVGAIGSGLLGPAREPLTAAQVAAELAAARAAPAPLPPSTAGGPEPAPGGPNEVIGSPGGTVVARCTGGAVEIVSASPAQGYGLDHEPEHARVRFDSEETEVEVRLGCRDGRPVGEVRVDD</sequence>
<evidence type="ECO:0000313" key="3">
    <source>
        <dbReference type="EMBL" id="GAA5122904.1"/>
    </source>
</evidence>
<keyword evidence="2" id="KW-0732">Signal</keyword>
<feature type="chain" id="PRO_5046257504" description="Septum formation initiator" evidence="2">
    <location>
        <begin position="20"/>
        <end position="147"/>
    </location>
</feature>
<organism evidence="3 4">
    <name type="scientific">Pseudonocardia adelaidensis</name>
    <dbReference type="NCBI Taxonomy" id="648754"/>
    <lineage>
        <taxon>Bacteria</taxon>
        <taxon>Bacillati</taxon>
        <taxon>Actinomycetota</taxon>
        <taxon>Actinomycetes</taxon>
        <taxon>Pseudonocardiales</taxon>
        <taxon>Pseudonocardiaceae</taxon>
        <taxon>Pseudonocardia</taxon>
    </lineage>
</organism>
<comment type="caution">
    <text evidence="3">The sequence shown here is derived from an EMBL/GenBank/DDBJ whole genome shotgun (WGS) entry which is preliminary data.</text>
</comment>
<feature type="signal peptide" evidence="2">
    <location>
        <begin position="1"/>
        <end position="19"/>
    </location>
</feature>
<feature type="compositionally biased region" description="Low complexity" evidence="1">
    <location>
        <begin position="54"/>
        <end position="70"/>
    </location>
</feature>
<gene>
    <name evidence="3" type="ORF">GCM10023320_33870</name>
</gene>
<reference evidence="4" key="1">
    <citation type="journal article" date="2019" name="Int. J. Syst. Evol. Microbiol.">
        <title>The Global Catalogue of Microorganisms (GCM) 10K type strain sequencing project: providing services to taxonomists for standard genome sequencing and annotation.</title>
        <authorList>
            <consortium name="The Broad Institute Genomics Platform"/>
            <consortium name="The Broad Institute Genome Sequencing Center for Infectious Disease"/>
            <person name="Wu L."/>
            <person name="Ma J."/>
        </authorList>
    </citation>
    <scope>NUCLEOTIDE SEQUENCE [LARGE SCALE GENOMIC DNA]</scope>
    <source>
        <strain evidence="4">JCM 18302</strain>
    </source>
</reference>
<name>A0ABP9NLE0_9PSEU</name>
<accession>A0ABP9NLE0</accession>
<keyword evidence="4" id="KW-1185">Reference proteome</keyword>
<evidence type="ECO:0008006" key="5">
    <source>
        <dbReference type="Google" id="ProtNLM"/>
    </source>
</evidence>
<dbReference type="RefSeq" id="WP_345606062.1">
    <property type="nucleotide sequence ID" value="NZ_BAABJO010000011.1"/>
</dbReference>